<evidence type="ECO:0000313" key="10">
    <source>
        <dbReference type="EMBL" id="MBG3878884.1"/>
    </source>
</evidence>
<keyword evidence="5" id="KW-0460">Magnesium</keyword>
<gene>
    <name evidence="10" type="primary">cas1</name>
    <name evidence="10" type="ORF">FVW20_18245</name>
</gene>
<dbReference type="PANTHER" id="PTHR34353">
    <property type="entry name" value="CRISPR-ASSOCIATED ENDONUCLEASE CAS1 1"/>
    <property type="match status" value="1"/>
</dbReference>
<dbReference type="InterPro" id="IPR019855">
    <property type="entry name" value="CRISPR-assoc_Cas1_NMENI"/>
</dbReference>
<dbReference type="Gene3D" id="1.20.120.920">
    <property type="entry name" value="CRISPR-associated endonuclease Cas1, C-terminal domain"/>
    <property type="match status" value="1"/>
</dbReference>
<keyword evidence="4" id="KW-0378">Hydrolase</keyword>
<comment type="caution">
    <text evidence="10">The sequence shown here is derived from an EMBL/GenBank/DDBJ whole genome shotgun (WGS) entry which is preliminary data.</text>
</comment>
<evidence type="ECO:0000256" key="9">
    <source>
        <dbReference type="ARBA" id="ARBA00038592"/>
    </source>
</evidence>
<evidence type="ECO:0000256" key="1">
    <source>
        <dbReference type="ARBA" id="ARBA00022722"/>
    </source>
</evidence>
<dbReference type="PANTHER" id="PTHR34353:SF2">
    <property type="entry name" value="CRISPR-ASSOCIATED ENDONUCLEASE CAS1 1"/>
    <property type="match status" value="1"/>
</dbReference>
<evidence type="ECO:0000256" key="2">
    <source>
        <dbReference type="ARBA" id="ARBA00022723"/>
    </source>
</evidence>
<evidence type="ECO:0000256" key="8">
    <source>
        <dbReference type="ARBA" id="ARBA00023211"/>
    </source>
</evidence>
<evidence type="ECO:0000256" key="6">
    <source>
        <dbReference type="ARBA" id="ARBA00023118"/>
    </source>
</evidence>
<keyword evidence="2" id="KW-0479">Metal-binding</keyword>
<evidence type="ECO:0000256" key="4">
    <source>
        <dbReference type="ARBA" id="ARBA00022801"/>
    </source>
</evidence>
<evidence type="ECO:0000256" key="7">
    <source>
        <dbReference type="ARBA" id="ARBA00023125"/>
    </source>
</evidence>
<dbReference type="NCBIfam" id="TIGR03639">
    <property type="entry name" value="cas1_NMENI"/>
    <property type="match status" value="1"/>
</dbReference>
<dbReference type="InterPro" id="IPR002729">
    <property type="entry name" value="CRISPR-assoc_Cas1"/>
</dbReference>
<evidence type="ECO:0000256" key="3">
    <source>
        <dbReference type="ARBA" id="ARBA00022759"/>
    </source>
</evidence>
<name>A0ABS0J924_9BACT</name>
<proteinExistence type="predicted"/>
<dbReference type="RefSeq" id="WP_196610697.1">
    <property type="nucleotide sequence ID" value="NZ_VRYY01000760.1"/>
</dbReference>
<dbReference type="GO" id="GO:0004519">
    <property type="term" value="F:endonuclease activity"/>
    <property type="evidence" value="ECO:0007669"/>
    <property type="project" value="UniProtKB-KW"/>
</dbReference>
<dbReference type="EMBL" id="VRYY01000760">
    <property type="protein sequence ID" value="MBG3878884.1"/>
    <property type="molecule type" value="Genomic_DNA"/>
</dbReference>
<keyword evidence="3 10" id="KW-0255">Endonuclease</keyword>
<dbReference type="Proteomes" id="UP001194469">
    <property type="component" value="Unassembled WGS sequence"/>
</dbReference>
<accession>A0ABS0J924</accession>
<protein>
    <submittedName>
        <fullName evidence="10">Type II CRISPR-associated endonuclease Cas1</fullName>
    </submittedName>
</protein>
<evidence type="ECO:0000256" key="5">
    <source>
        <dbReference type="ARBA" id="ARBA00022842"/>
    </source>
</evidence>
<comment type="subunit">
    <text evidence="9">Homodimer, forms a heterotetramer with a Cas2 homodimer.</text>
</comment>
<dbReference type="Pfam" id="PF01867">
    <property type="entry name" value="Cas_Cas1"/>
    <property type="match status" value="1"/>
</dbReference>
<evidence type="ECO:0000313" key="11">
    <source>
        <dbReference type="Proteomes" id="UP001194469"/>
    </source>
</evidence>
<keyword evidence="1" id="KW-0540">Nuclease</keyword>
<keyword evidence="6" id="KW-0051">Antiviral defense</keyword>
<reference evidence="10 11" key="1">
    <citation type="submission" date="2019-08" db="EMBL/GenBank/DDBJ databases">
        <authorList>
            <person name="Luo N."/>
        </authorList>
    </citation>
    <scope>NUCLEOTIDE SEQUENCE [LARGE SCALE GENOMIC DNA]</scope>
    <source>
        <strain evidence="10 11">NCIMB 9442</strain>
    </source>
</reference>
<keyword evidence="8" id="KW-0464">Manganese</keyword>
<feature type="non-terminal residue" evidence="10">
    <location>
        <position position="1"/>
    </location>
</feature>
<dbReference type="InterPro" id="IPR042206">
    <property type="entry name" value="CRISPR-assoc_Cas1_C"/>
</dbReference>
<sequence>AAVRRLGGDGARLAALAGRVRSGDPDNVEAQAARLYWPLCFGSDFTRDRDSGGVNARLNYGYAILRAMVGRAVCGAGLHPSLGLHHHNRYDAFCLASDMMEPFRPLVDTVVAGMEPCGPGAELDGAAKRALLEGVCGRFAVEEEARTLWDIVTRACSSLAGVVGGARRGLWLPPVEPLCGCGLQGDGLDDDGDAA</sequence>
<keyword evidence="7" id="KW-0238">DNA-binding</keyword>
<organism evidence="10 11">
    <name type="scientific">Nitratidesulfovibrio oxamicus</name>
    <dbReference type="NCBI Taxonomy" id="32016"/>
    <lineage>
        <taxon>Bacteria</taxon>
        <taxon>Pseudomonadati</taxon>
        <taxon>Thermodesulfobacteriota</taxon>
        <taxon>Desulfovibrionia</taxon>
        <taxon>Desulfovibrionales</taxon>
        <taxon>Desulfovibrionaceae</taxon>
        <taxon>Nitratidesulfovibrio</taxon>
    </lineage>
</organism>
<keyword evidence="11" id="KW-1185">Reference proteome</keyword>
<dbReference type="InterPro" id="IPR050646">
    <property type="entry name" value="Cas1"/>
</dbReference>